<protein>
    <recommendedName>
        <fullName evidence="3">FBD domain-containing protein</fullName>
    </recommendedName>
</protein>
<dbReference type="Proteomes" id="UP000230069">
    <property type="component" value="Unassembled WGS sequence"/>
</dbReference>
<evidence type="ECO:0008006" key="3">
    <source>
        <dbReference type="Google" id="ProtNLM"/>
    </source>
</evidence>
<dbReference type="EMBL" id="KZ305031">
    <property type="protein sequence ID" value="PIA47586.1"/>
    <property type="molecule type" value="Genomic_DNA"/>
</dbReference>
<gene>
    <name evidence="1" type="ORF">AQUCO_01400313v1</name>
</gene>
<dbReference type="InParanoid" id="A0A2G5DVX4"/>
<name>A0A2G5DVX4_AQUCA</name>
<accession>A0A2G5DVX4</accession>
<proteinExistence type="predicted"/>
<organism evidence="1 2">
    <name type="scientific">Aquilegia coerulea</name>
    <name type="common">Rocky mountain columbine</name>
    <dbReference type="NCBI Taxonomy" id="218851"/>
    <lineage>
        <taxon>Eukaryota</taxon>
        <taxon>Viridiplantae</taxon>
        <taxon>Streptophyta</taxon>
        <taxon>Embryophyta</taxon>
        <taxon>Tracheophyta</taxon>
        <taxon>Spermatophyta</taxon>
        <taxon>Magnoliopsida</taxon>
        <taxon>Ranunculales</taxon>
        <taxon>Ranunculaceae</taxon>
        <taxon>Thalictroideae</taxon>
        <taxon>Aquilegia</taxon>
    </lineage>
</organism>
<keyword evidence="2" id="KW-1185">Reference proteome</keyword>
<sequence length="127" mass="14492">MLDYCLENLVSLVSAEVGFYCSCISSKRCHECLIKKKSCSECLIKVLTGIYNVQSLKLTKRSLQLLTDFPESLEMLSDMFGNLKFLMLNLESPSVDAALNFLDRFSHIENLVWERRPKVIITKTFSG</sequence>
<evidence type="ECO:0000313" key="2">
    <source>
        <dbReference type="Proteomes" id="UP000230069"/>
    </source>
</evidence>
<evidence type="ECO:0000313" key="1">
    <source>
        <dbReference type="EMBL" id="PIA47586.1"/>
    </source>
</evidence>
<dbReference type="AlphaFoldDB" id="A0A2G5DVX4"/>
<reference evidence="1 2" key="1">
    <citation type="submission" date="2017-09" db="EMBL/GenBank/DDBJ databases">
        <title>WGS assembly of Aquilegia coerulea Goldsmith.</title>
        <authorList>
            <person name="Hodges S."/>
            <person name="Kramer E."/>
            <person name="Nordborg M."/>
            <person name="Tomkins J."/>
            <person name="Borevitz J."/>
            <person name="Derieg N."/>
            <person name="Yan J."/>
            <person name="Mihaltcheva S."/>
            <person name="Hayes R.D."/>
            <person name="Rokhsar D."/>
        </authorList>
    </citation>
    <scope>NUCLEOTIDE SEQUENCE [LARGE SCALE GENOMIC DNA]</scope>
    <source>
        <strain evidence="2">cv. Goldsmith</strain>
    </source>
</reference>